<evidence type="ECO:0000313" key="2">
    <source>
        <dbReference type="EMBL" id="SFU74544.1"/>
    </source>
</evidence>
<keyword evidence="1" id="KW-1133">Transmembrane helix</keyword>
<evidence type="ECO:0000256" key="1">
    <source>
        <dbReference type="SAM" id="Phobius"/>
    </source>
</evidence>
<dbReference type="RefSeq" id="WP_093026368.1">
    <property type="nucleotide sequence ID" value="NZ_FPBK01000018.1"/>
</dbReference>
<dbReference type="EMBL" id="FPBK01000018">
    <property type="protein sequence ID" value="SFU74544.1"/>
    <property type="molecule type" value="Genomic_DNA"/>
</dbReference>
<protein>
    <submittedName>
        <fullName evidence="2">Uncharacterized protein</fullName>
    </submittedName>
</protein>
<gene>
    <name evidence="2" type="ORF">SAMN05216480_11854</name>
</gene>
<name>A0A1I7INQ1_9FLAO</name>
<keyword evidence="1" id="KW-0472">Membrane</keyword>
<dbReference type="AlphaFoldDB" id="A0A1I7INQ1"/>
<feature type="transmembrane region" description="Helical" evidence="1">
    <location>
        <begin position="89"/>
        <end position="108"/>
    </location>
</feature>
<dbReference type="Proteomes" id="UP000199138">
    <property type="component" value="Unassembled WGS sequence"/>
</dbReference>
<keyword evidence="1" id="KW-0812">Transmembrane</keyword>
<proteinExistence type="predicted"/>
<evidence type="ECO:0000313" key="3">
    <source>
        <dbReference type="Proteomes" id="UP000199138"/>
    </source>
</evidence>
<reference evidence="2 3" key="1">
    <citation type="submission" date="2016-10" db="EMBL/GenBank/DDBJ databases">
        <authorList>
            <person name="de Groot N.N."/>
        </authorList>
    </citation>
    <scope>NUCLEOTIDE SEQUENCE [LARGE SCALE GENOMIC DNA]</scope>
    <source>
        <strain evidence="2 3">CGMCC 1.12333</strain>
    </source>
</reference>
<organism evidence="2 3">
    <name type="scientific">Pustulibacterium marinum</name>
    <dbReference type="NCBI Taxonomy" id="1224947"/>
    <lineage>
        <taxon>Bacteria</taxon>
        <taxon>Pseudomonadati</taxon>
        <taxon>Bacteroidota</taxon>
        <taxon>Flavobacteriia</taxon>
        <taxon>Flavobacteriales</taxon>
        <taxon>Flavobacteriaceae</taxon>
        <taxon>Pustulibacterium</taxon>
    </lineage>
</organism>
<sequence>MKKILLILLLSFLLGLIFLFLVEHLGSFTYELEKGNTHSKSRIESIIYKTPFNSEVKVLSKNKFTVDAAFNEDSELKTYTFQLPFYLKALWKDLYIAVAVMLLLFLFLRRRIKIERTK</sequence>
<keyword evidence="3" id="KW-1185">Reference proteome</keyword>
<accession>A0A1I7INQ1</accession>